<keyword evidence="4" id="KW-1133">Transmembrane helix</keyword>
<evidence type="ECO:0000313" key="7">
    <source>
        <dbReference type="WBParaSite" id="Hba_13283"/>
    </source>
</evidence>
<feature type="domain" description="UBX" evidence="5">
    <location>
        <begin position="238"/>
        <end position="315"/>
    </location>
</feature>
<evidence type="ECO:0000256" key="4">
    <source>
        <dbReference type="SAM" id="Phobius"/>
    </source>
</evidence>
<dbReference type="AlphaFoldDB" id="A0A1I7X6N9"/>
<dbReference type="Pfam" id="PF00789">
    <property type="entry name" value="UBX"/>
    <property type="match status" value="1"/>
</dbReference>
<dbReference type="PANTHER" id="PTHR12598:SF0">
    <property type="entry name" value="COPPER HOMEOSTASIS PROTEIN CUTC HOMOLOG"/>
    <property type="match status" value="1"/>
</dbReference>
<evidence type="ECO:0000313" key="6">
    <source>
        <dbReference type="Proteomes" id="UP000095283"/>
    </source>
</evidence>
<keyword evidence="6" id="KW-1185">Reference proteome</keyword>
<dbReference type="InterPro" id="IPR005627">
    <property type="entry name" value="CutC-like"/>
</dbReference>
<dbReference type="Gene3D" id="3.20.20.380">
    <property type="entry name" value="Copper homeostasis (CutC) domain"/>
    <property type="match status" value="1"/>
</dbReference>
<dbReference type="SMART" id="SM00166">
    <property type="entry name" value="UBX"/>
    <property type="match status" value="1"/>
</dbReference>
<feature type="transmembrane region" description="Helical" evidence="4">
    <location>
        <begin position="332"/>
        <end position="352"/>
    </location>
</feature>
<keyword evidence="4" id="KW-0812">Transmembrane</keyword>
<dbReference type="SUPFAM" id="SSF54236">
    <property type="entry name" value="Ubiquitin-like"/>
    <property type="match status" value="1"/>
</dbReference>
<evidence type="ECO:0000256" key="1">
    <source>
        <dbReference type="ARBA" id="ARBA00007768"/>
    </source>
</evidence>
<organism evidence="6 7">
    <name type="scientific">Heterorhabditis bacteriophora</name>
    <name type="common">Entomopathogenic nematode worm</name>
    <dbReference type="NCBI Taxonomy" id="37862"/>
    <lineage>
        <taxon>Eukaryota</taxon>
        <taxon>Metazoa</taxon>
        <taxon>Ecdysozoa</taxon>
        <taxon>Nematoda</taxon>
        <taxon>Chromadorea</taxon>
        <taxon>Rhabditida</taxon>
        <taxon>Rhabditina</taxon>
        <taxon>Rhabditomorpha</taxon>
        <taxon>Strongyloidea</taxon>
        <taxon>Heterorhabditidae</taxon>
        <taxon>Heterorhabditis</taxon>
    </lineage>
</organism>
<proteinExistence type="inferred from homology"/>
<keyword evidence="3" id="KW-0175">Coiled coil</keyword>
<dbReference type="InterPro" id="IPR001012">
    <property type="entry name" value="UBX_dom"/>
</dbReference>
<feature type="transmembrane region" description="Helical" evidence="4">
    <location>
        <begin position="582"/>
        <end position="601"/>
    </location>
</feature>
<sequence length="605" mass="68431">MKWFAGSVSTAIQISRKNNALFIVFIESKNETGEKMRALWDQLEASLFSCPVVGIHLIEGDEASLQFAQIYPTPILPASYLIDGQGKPIDIITLLEDLDYDKFYTKVMKAIQVFTSISVNSTSTSISSRSSNAGSDSVENSSNITLEDKVKRYEKLFNTNFLFYINFIYECIWIYQELLEAAAQKRRDKLEAEKERERIKAQIKADREDREFRLRRGKPLTESTKNDSVDVLTSSNPVQSDKCRVQVRLPDGGNIVAEFPSHQCLNTLVERIREDDRVNGVFSLAQLFPRKVFTEDEMQKSFFELCLTPNCTLLVIQSSSSRQIVNSSRASGLFLIFTFLLIAPIQSLWGFLRNTFFGRTDQESNLMREERRQREEPPGSSVRQVFLYLIIINDGNFVVFEIIYIESKMKYLLEICVDNFESAKNAVLGGAHRLEVCSALELGGLTPTIGLVRCLRSSFPTVPLFVMLRSHGGDFIYSDEEIMVMAEDLTIFKEAGANGFVFGFLDCNNSLDVAKCQQLLLLAGNLPCTLHRAFDHVMDWKTTVDQAVEMGFKTILTSGQAVTAMEGRERLKKILAYADKRINILVVLAVIVFTVILYIGIDPKT</sequence>
<keyword evidence="4" id="KW-0472">Membrane</keyword>
<dbReference type="SUPFAM" id="SSF110395">
    <property type="entry name" value="CutC-like"/>
    <property type="match status" value="1"/>
</dbReference>
<comment type="similarity">
    <text evidence="1">Belongs to the CutC family.</text>
</comment>
<dbReference type="PROSITE" id="PS50033">
    <property type="entry name" value="UBX"/>
    <property type="match status" value="1"/>
</dbReference>
<evidence type="ECO:0000256" key="3">
    <source>
        <dbReference type="SAM" id="Coils"/>
    </source>
</evidence>
<dbReference type="InterPro" id="IPR036822">
    <property type="entry name" value="CutC-like_dom_sf"/>
</dbReference>
<evidence type="ECO:0000256" key="2">
    <source>
        <dbReference type="ARBA" id="ARBA00019014"/>
    </source>
</evidence>
<dbReference type="Pfam" id="PF03932">
    <property type="entry name" value="CutC"/>
    <property type="match status" value="1"/>
</dbReference>
<dbReference type="InterPro" id="IPR029071">
    <property type="entry name" value="Ubiquitin-like_domsf"/>
</dbReference>
<dbReference type="GO" id="GO:0005507">
    <property type="term" value="F:copper ion binding"/>
    <property type="evidence" value="ECO:0007669"/>
    <property type="project" value="TreeGrafter"/>
</dbReference>
<name>A0A1I7X6N9_HETBA</name>
<dbReference type="WBParaSite" id="Hba_13283">
    <property type="protein sequence ID" value="Hba_13283"/>
    <property type="gene ID" value="Hba_13283"/>
</dbReference>
<protein>
    <recommendedName>
        <fullName evidence="2">Copper homeostasis protein cutC homolog</fullName>
    </recommendedName>
</protein>
<accession>A0A1I7X6N9</accession>
<feature type="coiled-coil region" evidence="3">
    <location>
        <begin position="175"/>
        <end position="209"/>
    </location>
</feature>
<evidence type="ECO:0000259" key="5">
    <source>
        <dbReference type="PROSITE" id="PS50033"/>
    </source>
</evidence>
<reference evidence="7" key="1">
    <citation type="submission" date="2016-11" db="UniProtKB">
        <authorList>
            <consortium name="WormBaseParasite"/>
        </authorList>
    </citation>
    <scope>IDENTIFICATION</scope>
</reference>
<dbReference type="PANTHER" id="PTHR12598">
    <property type="entry name" value="COPPER HOMEOSTASIS PROTEIN CUTC"/>
    <property type="match status" value="1"/>
</dbReference>
<dbReference type="Proteomes" id="UP000095283">
    <property type="component" value="Unplaced"/>
</dbReference>
<dbReference type="Gene3D" id="3.10.20.90">
    <property type="entry name" value="Phosphatidylinositol 3-kinase Catalytic Subunit, Chain A, domain 1"/>
    <property type="match status" value="1"/>
</dbReference>